<feature type="signal peptide" evidence="2">
    <location>
        <begin position="1"/>
        <end position="19"/>
    </location>
</feature>
<evidence type="ECO:0000313" key="4">
    <source>
        <dbReference type="RefSeq" id="XP_028967064.1"/>
    </source>
</evidence>
<evidence type="ECO:0000256" key="1">
    <source>
        <dbReference type="SAM" id="MobiDB-lite"/>
    </source>
</evidence>
<evidence type="ECO:0000256" key="2">
    <source>
        <dbReference type="SAM" id="SignalP"/>
    </source>
</evidence>
<name>A0AAJ7WH98_9ACAR</name>
<gene>
    <name evidence="4" type="primary">LOC114828188</name>
</gene>
<keyword evidence="2" id="KW-0732">Signal</keyword>
<dbReference type="Proteomes" id="UP000694867">
    <property type="component" value="Unplaced"/>
</dbReference>
<feature type="compositionally biased region" description="Basic and acidic residues" evidence="1">
    <location>
        <begin position="111"/>
        <end position="126"/>
    </location>
</feature>
<sequence length="340" mass="39119">MHQSKFFGACLLLTASAWAAEGPSTILPLLNPTTTTSTEAPPLPEPAALNSESLPIPEAHVSAQLQLGDSDGNNEHSGGPKVRKAAQSSDRDMTPSSTVPPTTLRVNDFNNQRDNRDRYYPDYRYPDYRGYDHRGYDDRGYYNRGYDPRGYPQPAGYGGGYGAPSRFYNDYDRYRGYDPYNNEPWRQRFHDPYYDRDPYYNRDGRSYGGRLPYSPYGNDYLNRIDPYRFGYSTDKLGRGFGYSCKDVFECQDLKNREEAQRDAQRRSYPPYPPVSSNYRAPYEHSNLWLPPTPSPSSGRSVTYFPHDRYSSYAPYAGGYGGYSPYYQGGYRNDYYRTKKK</sequence>
<accession>A0AAJ7WH98</accession>
<keyword evidence="3" id="KW-1185">Reference proteome</keyword>
<dbReference type="AlphaFoldDB" id="A0AAJ7WH98"/>
<proteinExistence type="predicted"/>
<feature type="region of interest" description="Disordered" evidence="1">
    <location>
        <begin position="29"/>
        <end position="50"/>
    </location>
</feature>
<feature type="chain" id="PRO_5042617326" evidence="2">
    <location>
        <begin position="20"/>
        <end position="340"/>
    </location>
</feature>
<organism evidence="3 4">
    <name type="scientific">Galendromus occidentalis</name>
    <name type="common">western predatory mite</name>
    <dbReference type="NCBI Taxonomy" id="34638"/>
    <lineage>
        <taxon>Eukaryota</taxon>
        <taxon>Metazoa</taxon>
        <taxon>Ecdysozoa</taxon>
        <taxon>Arthropoda</taxon>
        <taxon>Chelicerata</taxon>
        <taxon>Arachnida</taxon>
        <taxon>Acari</taxon>
        <taxon>Parasitiformes</taxon>
        <taxon>Mesostigmata</taxon>
        <taxon>Gamasina</taxon>
        <taxon>Phytoseioidea</taxon>
        <taxon>Phytoseiidae</taxon>
        <taxon>Typhlodrominae</taxon>
        <taxon>Galendromus</taxon>
    </lineage>
</organism>
<protein>
    <submittedName>
        <fullName evidence="4">Uncharacterized protein LOC114828188</fullName>
    </submittedName>
</protein>
<dbReference type="GeneID" id="114828188"/>
<evidence type="ECO:0000313" key="3">
    <source>
        <dbReference type="Proteomes" id="UP000694867"/>
    </source>
</evidence>
<feature type="compositionally biased region" description="Polar residues" evidence="1">
    <location>
        <begin position="94"/>
        <end position="110"/>
    </location>
</feature>
<reference evidence="4" key="1">
    <citation type="submission" date="2025-08" db="UniProtKB">
        <authorList>
            <consortium name="RefSeq"/>
        </authorList>
    </citation>
    <scope>IDENTIFICATION</scope>
</reference>
<feature type="region of interest" description="Disordered" evidence="1">
    <location>
        <begin position="67"/>
        <end position="126"/>
    </location>
</feature>
<dbReference type="RefSeq" id="XP_028967064.1">
    <property type="nucleotide sequence ID" value="XM_029111231.1"/>
</dbReference>
<dbReference type="KEGG" id="goe:114828188"/>